<dbReference type="InterPro" id="IPR022291">
    <property type="entry name" value="Bacteriocin_synth_cyclodeHase"/>
</dbReference>
<evidence type="ECO:0000313" key="2">
    <source>
        <dbReference type="EMBL" id="GER91965.1"/>
    </source>
</evidence>
<feature type="domain" description="THIF-type NAD/FAD binding fold" evidence="1">
    <location>
        <begin position="115"/>
        <end position="368"/>
    </location>
</feature>
<organism evidence="2 3">
    <name type="scientific">Dictyobacter vulcani</name>
    <dbReference type="NCBI Taxonomy" id="2607529"/>
    <lineage>
        <taxon>Bacteria</taxon>
        <taxon>Bacillati</taxon>
        <taxon>Chloroflexota</taxon>
        <taxon>Ktedonobacteria</taxon>
        <taxon>Ktedonobacterales</taxon>
        <taxon>Dictyobacteraceae</taxon>
        <taxon>Dictyobacter</taxon>
    </lineage>
</organism>
<dbReference type="PANTHER" id="PTHR10953:SF102">
    <property type="entry name" value="ADENYLYLTRANSFERASE AND SULFURTRANSFERASE MOCS3"/>
    <property type="match status" value="1"/>
</dbReference>
<dbReference type="GO" id="GO:0008641">
    <property type="term" value="F:ubiquitin-like modifier activating enzyme activity"/>
    <property type="evidence" value="ECO:0007669"/>
    <property type="project" value="InterPro"/>
</dbReference>
<protein>
    <submittedName>
        <fullName evidence="2">Thiamine/molybdopterin biosynthesis protein</fullName>
    </submittedName>
</protein>
<dbReference type="Proteomes" id="UP000326912">
    <property type="component" value="Unassembled WGS sequence"/>
</dbReference>
<dbReference type="EMBL" id="BKZW01000005">
    <property type="protein sequence ID" value="GER91965.1"/>
    <property type="molecule type" value="Genomic_DNA"/>
</dbReference>
<name>A0A5J4KVI3_9CHLR</name>
<dbReference type="RefSeq" id="WP_162005746.1">
    <property type="nucleotide sequence ID" value="NZ_BKZW01000005.1"/>
</dbReference>
<sequence>MPFTKPCFKRFLHVKHPGAQPASSSHSQQTISVHYGRERGVILEEIDEAQLLLLSQLDGRHSFEDIVSTLQQQHPQVTAEEVSEALDELLHFGLIEDAAVEPPATLLPSDLERYDSQIHFLSLLDASGTQKYVFQARLKQARVAVIGLGGLGSNVLLGLAAIGVGSLRGVDGDQVELGNLNRQVLYEVNDLGKPKTLAAAEQLARFNPNVQFEPVQQTITSSQQLGALIEGVDLVVFCADQPREITKWMNQAAFQREIPFIIGGYHGAGAEVGPFVVPFQTACLACAYTSLDPDEGTIAELAWIEQAAWLRHPNIHFVTALSAHLICAEVCKYLLGNSAPATYNHRYLLDLQQFTLTASALTRASNCPQCANRSSSNS</sequence>
<dbReference type="GO" id="GO:0016779">
    <property type="term" value="F:nucleotidyltransferase activity"/>
    <property type="evidence" value="ECO:0007669"/>
    <property type="project" value="TreeGrafter"/>
</dbReference>
<accession>A0A5J4KVI3</accession>
<dbReference type="InterPro" id="IPR045886">
    <property type="entry name" value="ThiF/MoeB/HesA"/>
</dbReference>
<gene>
    <name evidence="2" type="ORF">KDW_61270</name>
</gene>
<dbReference type="InterPro" id="IPR035985">
    <property type="entry name" value="Ubiquitin-activating_enz"/>
</dbReference>
<dbReference type="Gene3D" id="3.90.930.60">
    <property type="match status" value="1"/>
</dbReference>
<comment type="caution">
    <text evidence="2">The sequence shown here is derived from an EMBL/GenBank/DDBJ whole genome shotgun (WGS) entry which is preliminary data.</text>
</comment>
<evidence type="ECO:0000313" key="3">
    <source>
        <dbReference type="Proteomes" id="UP000326912"/>
    </source>
</evidence>
<dbReference type="PANTHER" id="PTHR10953">
    <property type="entry name" value="UBIQUITIN-ACTIVATING ENZYME E1"/>
    <property type="match status" value="1"/>
</dbReference>
<reference evidence="2 3" key="1">
    <citation type="submission" date="2019-10" db="EMBL/GenBank/DDBJ databases">
        <title>Dictyobacter vulcani sp. nov., within the class Ktedonobacteria, isolated from soil of volcanic Mt. Zao.</title>
        <authorList>
            <person name="Zheng Y."/>
            <person name="Wang C.M."/>
            <person name="Sakai Y."/>
            <person name="Abe K."/>
            <person name="Yokota A."/>
            <person name="Yabe S."/>
        </authorList>
    </citation>
    <scope>NUCLEOTIDE SEQUENCE [LARGE SCALE GENOMIC DNA]</scope>
    <source>
        <strain evidence="2 3">W12</strain>
    </source>
</reference>
<dbReference type="Pfam" id="PF00899">
    <property type="entry name" value="ThiF"/>
    <property type="match status" value="1"/>
</dbReference>
<dbReference type="GO" id="GO:0004792">
    <property type="term" value="F:thiosulfate-cyanide sulfurtransferase activity"/>
    <property type="evidence" value="ECO:0007669"/>
    <property type="project" value="TreeGrafter"/>
</dbReference>
<dbReference type="AlphaFoldDB" id="A0A5J4KVI3"/>
<dbReference type="InterPro" id="IPR000594">
    <property type="entry name" value="ThiF_NAD_FAD-bd"/>
</dbReference>
<keyword evidence="3" id="KW-1185">Reference proteome</keyword>
<evidence type="ECO:0000259" key="1">
    <source>
        <dbReference type="Pfam" id="PF00899"/>
    </source>
</evidence>
<dbReference type="Gene3D" id="3.40.50.720">
    <property type="entry name" value="NAD(P)-binding Rossmann-like Domain"/>
    <property type="match status" value="1"/>
</dbReference>
<dbReference type="GO" id="GO:0005737">
    <property type="term" value="C:cytoplasm"/>
    <property type="evidence" value="ECO:0007669"/>
    <property type="project" value="TreeGrafter"/>
</dbReference>
<proteinExistence type="predicted"/>
<dbReference type="NCBIfam" id="TIGR03882">
    <property type="entry name" value="cyclo_dehyd_2"/>
    <property type="match status" value="1"/>
</dbReference>
<dbReference type="SUPFAM" id="SSF69572">
    <property type="entry name" value="Activating enzymes of the ubiquitin-like proteins"/>
    <property type="match status" value="1"/>
</dbReference>